<evidence type="ECO:0000256" key="2">
    <source>
        <dbReference type="SAM" id="SignalP"/>
    </source>
</evidence>
<name>L2GYY9_VAVCU</name>
<dbReference type="AlphaFoldDB" id="L2GYY9"/>
<protein>
    <submittedName>
        <fullName evidence="3">Uncharacterized protein</fullName>
    </submittedName>
</protein>
<dbReference type="RefSeq" id="XP_008073172.1">
    <property type="nucleotide sequence ID" value="XM_008074981.1"/>
</dbReference>
<proteinExistence type="predicted"/>
<keyword evidence="2" id="KW-0732">Signal</keyword>
<feature type="region of interest" description="Disordered" evidence="1">
    <location>
        <begin position="120"/>
        <end position="251"/>
    </location>
</feature>
<accession>L2GYY9</accession>
<sequence length="399" mass="46399">MLMLGNIFSMVNFLVVTLSANLAKIQTDDKTQQLTANKTGNYSSDAPLIQSINISSAPVTRMAKDEPQSEESSSENDLTAKKSTNEKKFETRSNKLHKKSSFTRIRATYARLKQIFQRDNVTVGRPRSPSKFTQGQGNKTWEAQSSGSRSKETLSRSSTSNYTRKSERVRKHDITSHKTQNSEDENPSNDETSMFRKLHRQASLKSSNQDESESHDASQSRTNHHKHLRRSKSDPSASSNHQKRAHRREEREAYIKNKYLVAPHRDYIHPNELFPHKKFSALKIGAARLDSMLNSRAKMMFNEHYRRKLDIYLELIQRCIIFIDKLFSNDKSAYFEYEKLIRSYTNFLDNLLTTVKCYHQHTIMKNPNSISFNYIFYHHDHDYNKLTTDLDCIQKILSE</sequence>
<dbReference type="VEuPathDB" id="MicrosporidiaDB:VCUG_00151"/>
<evidence type="ECO:0000313" key="4">
    <source>
        <dbReference type="Proteomes" id="UP000011081"/>
    </source>
</evidence>
<dbReference type="InParanoid" id="L2GYY9"/>
<gene>
    <name evidence="3" type="ORF">VCUG_00151</name>
</gene>
<feature type="signal peptide" evidence="2">
    <location>
        <begin position="1"/>
        <end position="19"/>
    </location>
</feature>
<dbReference type="HOGENOM" id="CLU_691162_0_0_1"/>
<reference evidence="4" key="1">
    <citation type="submission" date="2011-03" db="EMBL/GenBank/DDBJ databases">
        <title>The genome sequence of Vavraia culicis strain floridensis.</title>
        <authorList>
            <consortium name="The Broad Institute Genome Sequencing Platform"/>
            <person name="Cuomo C."/>
            <person name="Becnel J."/>
            <person name="Sanscrainte N."/>
            <person name="Young S.K."/>
            <person name="Zeng Q."/>
            <person name="Gargeya S."/>
            <person name="Fitzgerald M."/>
            <person name="Haas B."/>
            <person name="Abouelleil A."/>
            <person name="Alvarado L."/>
            <person name="Arachchi H.M."/>
            <person name="Berlin A."/>
            <person name="Chapman S.B."/>
            <person name="Gearin G."/>
            <person name="Goldberg J."/>
            <person name="Griggs A."/>
            <person name="Gujja S."/>
            <person name="Hansen M."/>
            <person name="Heiman D."/>
            <person name="Howarth C."/>
            <person name="Larimer J."/>
            <person name="Lui A."/>
            <person name="MacDonald P.J.P."/>
            <person name="McCowen C."/>
            <person name="Montmayeur A."/>
            <person name="Murphy C."/>
            <person name="Neiman D."/>
            <person name="Pearson M."/>
            <person name="Priest M."/>
            <person name="Roberts A."/>
            <person name="Saif S."/>
            <person name="Shea T."/>
            <person name="Sisk P."/>
            <person name="Stolte C."/>
            <person name="Sykes S."/>
            <person name="Wortman J."/>
            <person name="Nusbaum C."/>
            <person name="Birren B."/>
        </authorList>
    </citation>
    <scope>NUCLEOTIDE SEQUENCE [LARGE SCALE GENOMIC DNA]</scope>
    <source>
        <strain evidence="4">floridensis</strain>
    </source>
</reference>
<dbReference type="Proteomes" id="UP000011081">
    <property type="component" value="Unassembled WGS sequence"/>
</dbReference>
<dbReference type="EMBL" id="GL877405">
    <property type="protein sequence ID" value="ELA48315.1"/>
    <property type="molecule type" value="Genomic_DNA"/>
</dbReference>
<feature type="chain" id="PRO_5003960473" evidence="2">
    <location>
        <begin position="20"/>
        <end position="399"/>
    </location>
</feature>
<evidence type="ECO:0000256" key="1">
    <source>
        <dbReference type="SAM" id="MobiDB-lite"/>
    </source>
</evidence>
<organism evidence="3 4">
    <name type="scientific">Vavraia culicis (isolate floridensis)</name>
    <name type="common">Microsporidian parasite</name>
    <dbReference type="NCBI Taxonomy" id="948595"/>
    <lineage>
        <taxon>Eukaryota</taxon>
        <taxon>Fungi</taxon>
        <taxon>Fungi incertae sedis</taxon>
        <taxon>Microsporidia</taxon>
        <taxon>Pleistophoridae</taxon>
        <taxon>Vavraia</taxon>
    </lineage>
</organism>
<feature type="compositionally biased region" description="Basic and acidic residues" evidence="1">
    <location>
        <begin position="78"/>
        <end position="93"/>
    </location>
</feature>
<feature type="compositionally biased region" description="Polar residues" evidence="1">
    <location>
        <begin position="130"/>
        <end position="148"/>
    </location>
</feature>
<feature type="region of interest" description="Disordered" evidence="1">
    <location>
        <begin position="60"/>
        <end position="95"/>
    </location>
</feature>
<evidence type="ECO:0000313" key="3">
    <source>
        <dbReference type="EMBL" id="ELA48315.1"/>
    </source>
</evidence>
<dbReference type="GeneID" id="19878042"/>
<keyword evidence="4" id="KW-1185">Reference proteome</keyword>
<feature type="compositionally biased region" description="Basic and acidic residues" evidence="1">
    <location>
        <begin position="164"/>
        <end position="176"/>
    </location>
</feature>